<protein>
    <recommendedName>
        <fullName evidence="3">Type II toxin-antitoxin system RelE/ParE family toxin</fullName>
    </recommendedName>
</protein>
<organism evidence="1 2">
    <name type="scientific">Catellicoccus marimammalium M35/04/3</name>
    <dbReference type="NCBI Taxonomy" id="1234409"/>
    <lineage>
        <taxon>Bacteria</taxon>
        <taxon>Bacillati</taxon>
        <taxon>Bacillota</taxon>
        <taxon>Bacilli</taxon>
        <taxon>Lactobacillales</taxon>
        <taxon>Enterococcaceae</taxon>
        <taxon>Catellicoccus</taxon>
    </lineage>
</organism>
<dbReference type="AlphaFoldDB" id="K8Z8J4"/>
<proteinExistence type="predicted"/>
<dbReference type="RefSeq" id="WP_009490072.1">
    <property type="nucleotide sequence ID" value="NZ_AMYT01000017.1"/>
</dbReference>
<accession>K8Z8J4</accession>
<keyword evidence="2" id="KW-1185">Reference proteome</keyword>
<dbReference type="Proteomes" id="UP000016057">
    <property type="component" value="Unassembled WGS sequence"/>
</dbReference>
<sequence>MTVYIFQSPTNKIPIQTWLDHVQTKNTSVYHKALVTIQQMEKGELSMKPPQVKKMLARTKHRNLFKMRLGEYRLFFLYQNHNYYLLHAFPKHSQTTPEKEVKQVNKEIKQDSYILWDEIKERYH</sequence>
<dbReference type="EMBL" id="AMYT01000017">
    <property type="protein sequence ID" value="EKU27369.1"/>
    <property type="molecule type" value="Genomic_DNA"/>
</dbReference>
<comment type="caution">
    <text evidence="1">The sequence shown here is derived from an EMBL/GenBank/DDBJ whole genome shotgun (WGS) entry which is preliminary data.</text>
</comment>
<name>K8Z8J4_9ENTE</name>
<dbReference type="OrthoDB" id="573082at2"/>
<dbReference type="InterPro" id="IPR009241">
    <property type="entry name" value="HigB-like"/>
</dbReference>
<dbReference type="Pfam" id="PF05973">
    <property type="entry name" value="Gp49"/>
    <property type="match status" value="1"/>
</dbReference>
<evidence type="ECO:0000313" key="1">
    <source>
        <dbReference type="EMBL" id="EKU27369.1"/>
    </source>
</evidence>
<gene>
    <name evidence="1" type="ORF">C683_0700</name>
</gene>
<evidence type="ECO:0008006" key="3">
    <source>
        <dbReference type="Google" id="ProtNLM"/>
    </source>
</evidence>
<evidence type="ECO:0000313" key="2">
    <source>
        <dbReference type="Proteomes" id="UP000016057"/>
    </source>
</evidence>
<reference evidence="1 2" key="1">
    <citation type="journal article" date="2013" name="Genome Announc.">
        <title>Draft Genome Sequence of Catellicoccus marimammalium, a Novel Species Commonly Found in Gull Feces.</title>
        <authorList>
            <person name="Weigand M.R."/>
            <person name="Ryu H."/>
            <person name="Bozcek L."/>
            <person name="Konstantinidis K.T."/>
            <person name="Santo Domingo J.W."/>
        </authorList>
    </citation>
    <scope>NUCLEOTIDE SEQUENCE [LARGE SCALE GENOMIC DNA]</scope>
    <source>
        <strain evidence="1 2">M35/04/3</strain>
    </source>
</reference>